<organism evidence="1 2">
    <name type="scientific">Morus notabilis</name>
    <dbReference type="NCBI Taxonomy" id="981085"/>
    <lineage>
        <taxon>Eukaryota</taxon>
        <taxon>Viridiplantae</taxon>
        <taxon>Streptophyta</taxon>
        <taxon>Embryophyta</taxon>
        <taxon>Tracheophyta</taxon>
        <taxon>Spermatophyta</taxon>
        <taxon>Magnoliopsida</taxon>
        <taxon>eudicotyledons</taxon>
        <taxon>Gunneridae</taxon>
        <taxon>Pentapetalae</taxon>
        <taxon>rosids</taxon>
        <taxon>fabids</taxon>
        <taxon>Rosales</taxon>
        <taxon>Moraceae</taxon>
        <taxon>Moreae</taxon>
        <taxon>Morus</taxon>
    </lineage>
</organism>
<protein>
    <submittedName>
        <fullName evidence="1">Uncharacterized protein</fullName>
    </submittedName>
</protein>
<name>W9RVV3_9ROSA</name>
<evidence type="ECO:0000313" key="2">
    <source>
        <dbReference type="Proteomes" id="UP000030645"/>
    </source>
</evidence>
<dbReference type="Proteomes" id="UP000030645">
    <property type="component" value="Unassembled WGS sequence"/>
</dbReference>
<sequence>MTTKERHFSADFSHIFHITNASSRRKTANETVPRMAMKQYSDGGRITSQERGRFRPAGGSQLAAFEYFFFEPFFLPL</sequence>
<dbReference type="EMBL" id="KE345753">
    <property type="protein sequence ID" value="EXC13642.1"/>
    <property type="molecule type" value="Genomic_DNA"/>
</dbReference>
<evidence type="ECO:0000313" key="1">
    <source>
        <dbReference type="EMBL" id="EXC13642.1"/>
    </source>
</evidence>
<dbReference type="AlphaFoldDB" id="W9RVV3"/>
<gene>
    <name evidence="1" type="ORF">L484_019600</name>
</gene>
<accession>W9RVV3</accession>
<reference evidence="2" key="1">
    <citation type="submission" date="2013-01" db="EMBL/GenBank/DDBJ databases">
        <title>Draft Genome Sequence of a Mulberry Tree, Morus notabilis C.K. Schneid.</title>
        <authorList>
            <person name="He N."/>
            <person name="Zhao S."/>
        </authorList>
    </citation>
    <scope>NUCLEOTIDE SEQUENCE</scope>
</reference>
<keyword evidence="2" id="KW-1185">Reference proteome</keyword>
<proteinExistence type="predicted"/>